<protein>
    <submittedName>
        <fullName evidence="4">Uncharacterized protein</fullName>
    </submittedName>
</protein>
<evidence type="ECO:0000259" key="2">
    <source>
        <dbReference type="Pfam" id="PF08385"/>
    </source>
</evidence>
<keyword evidence="5" id="KW-1185">Reference proteome</keyword>
<dbReference type="Gene3D" id="1.20.58.1120">
    <property type="match status" value="1"/>
</dbReference>
<keyword evidence="1" id="KW-0175">Coiled coil</keyword>
<dbReference type="Gene3D" id="1.10.287.2620">
    <property type="match status" value="1"/>
</dbReference>
<dbReference type="InterPro" id="IPR042222">
    <property type="entry name" value="Dynein_2_N"/>
</dbReference>
<proteinExistence type="predicted"/>
<dbReference type="GO" id="GO:0045505">
    <property type="term" value="F:dynein intermediate chain binding"/>
    <property type="evidence" value="ECO:0007669"/>
    <property type="project" value="InterPro"/>
</dbReference>
<dbReference type="InterPro" id="IPR042228">
    <property type="entry name" value="Dynein_linker_3"/>
</dbReference>
<dbReference type="Gene3D" id="1.20.140.100">
    <property type="entry name" value="Dynein heavy chain, N-terminal domain 2"/>
    <property type="match status" value="1"/>
</dbReference>
<evidence type="ECO:0000313" key="4">
    <source>
        <dbReference type="EMBL" id="KOB79417.1"/>
    </source>
</evidence>
<gene>
    <name evidence="4" type="ORF">OBRU01_00328</name>
</gene>
<evidence type="ECO:0000259" key="3">
    <source>
        <dbReference type="Pfam" id="PF08393"/>
    </source>
</evidence>
<dbReference type="Gene3D" id="3.20.180.20">
    <property type="entry name" value="Dynein heavy chain, N-terminal domain 2"/>
    <property type="match status" value="1"/>
</dbReference>
<evidence type="ECO:0000256" key="1">
    <source>
        <dbReference type="SAM" id="Coils"/>
    </source>
</evidence>
<comment type="caution">
    <text evidence="4">The sequence shown here is derived from an EMBL/GenBank/DDBJ whole genome shotgun (WGS) entry which is preliminary data.</text>
</comment>
<evidence type="ECO:0000313" key="5">
    <source>
        <dbReference type="Proteomes" id="UP000037510"/>
    </source>
</evidence>
<feature type="coiled-coil region" evidence="1">
    <location>
        <begin position="790"/>
        <end position="835"/>
    </location>
</feature>
<sequence>MAEYTNTQYYSTYYNSFCGSSTVRSTQVTLLTVAVVARTGCGRSVSVTVGEISGNVLMDFGVLADDVIGPLLCNPENQKGWPKIVATDMKKHSVTVGEISGNVLMDFGVLADDVIGPLLCNPENQKGWPKIVATDMKKHLEWKLYTMQSLDSEKAFKRTKFPLPMADIEFYSHRLRNLEGIYSQLRDPRVKRMAHYLEATSSVYLSCFRTMITNVVAAIVECRDIYVYQKPLAPLFEMFEGTDFVEAKPQIRPMFHCIGLLWGNSRYYCNVEKLIPLLREVCNLVIQQCTNSTDPGAIFQGDADEQLMKIRKAISMIEGILDATVEILKLEKVEFCGLRGKILSTECMKVLDEYTVKYQHLGCINYDPADPEDNSFFRDYAKHMGVLEDVDKRLAALLSQGLDECHNTEHFFKFFQIVGDLFHRPLIKKELKPKLTRLLDLMHNNLDVVKEIFDEEIAKLTKGPERPMADNYLPPISGTLCIIESESALYMKQKHNEMLGYLNVLEDRQFKQWCVTVSPTCKVHLAKNLIYRDPPYVRNNFSAELVLLLREIRYMKYLDKQGIPQDGLDLYARNEKLQLVLLLREIRYMKYLDKQGIPQDGLDLYARNEKLQYDLNRLNRAISWYNAIREGSHETEVALIEKEISAIDTLLGRGVEELTWNDDFTEWMAEVYAAINTLQERVLVAQNNVKRGLSNIALWGDKPLHNRKKNLDKIELLASHKEFTEILQDNFKLYFNIAEEAVSADEEEELEDVEEDTLDQDERAARAAKILRIAEYREDRRLRHEERDRVKAEAAQIKFERREIRHLKREVKLAEKKERQEKRDAEAERLEMEEDAFRNARWPAYVVYVDSQVSRQVMKAIQTSLNLFEKQTDLEKGPQIAFMEVVAELRDPYIFFSPSLDLDEEDGLTENSINDVVQYASKYEDYTPLWTEDRQEVLGSFLKYGRVISPEDFDKYRFENGTDPPEVKPSLEQYQKEKFIAYATKELNVELTEDDYEGLLQVMRVMNEVKAKQEAGTDTMFEPLRDIMDLEILPEKWKNLVKLATVMKNTIAPLQATQAGLIVKRVALNNLRFNMYRDQFNLKEMFLVSCKEPYRQIDKVHQELLGFEELVDTLKKSCSLFDIQPPDEKNIKQSRRELRLVKQLWDYYNLVMGSIETWTKSSWKKIDAEGMDQEEPYIAIEGTIKNLMTSLRAVTELQNPAIKDRHWIELMMATKVKFDINDNTTLADLLALSLHKYEEEVKMIVDKELEITWASVEFDYSLHDRTGIKLPKVSEEVIEVLEDNQVTVWQKKLGTADVVIALWFEVQRKWQYLESIFVGSDDISNGLQELLKEVAATPNIVLATNKAGLLDKLEELMRLLNLCEKALNDYLETKRLAYPRFYFVSSADLLDILSNGNNPPAVGRHLTKLYDNLAVLVFPKKGSKQAFEMISKENEEHVEVWLNRLTDCMRYTLRDIFEHSVKSYEDKAREEWVFDWPAQPALVGTQIWWTTETNQAFEKLEEGECDGRWRCG</sequence>
<dbReference type="PANTHER" id="PTHR46532:SF11">
    <property type="entry name" value="DYNEIN AXONEMAL HEAVY CHAIN 12"/>
    <property type="match status" value="1"/>
</dbReference>
<feature type="domain" description="Dynein heavy chain tail" evidence="2">
    <location>
        <begin position="314"/>
        <end position="578"/>
    </location>
</feature>
<dbReference type="Proteomes" id="UP000037510">
    <property type="component" value="Unassembled WGS sequence"/>
</dbReference>
<dbReference type="GO" id="GO:0007018">
    <property type="term" value="P:microtubule-based movement"/>
    <property type="evidence" value="ECO:0007669"/>
    <property type="project" value="InterPro"/>
</dbReference>
<dbReference type="EMBL" id="JTDY01000014">
    <property type="protein sequence ID" value="KOB79417.1"/>
    <property type="molecule type" value="Genomic_DNA"/>
</dbReference>
<accession>A0A0L7LVC6</accession>
<feature type="domain" description="Dynein heavy chain linker" evidence="3">
    <location>
        <begin position="1285"/>
        <end position="1459"/>
    </location>
</feature>
<dbReference type="STRING" id="104452.A0A0L7LVC6"/>
<dbReference type="PANTHER" id="PTHR46532">
    <property type="entry name" value="MALE FERTILITY FACTOR KL5"/>
    <property type="match status" value="1"/>
</dbReference>
<dbReference type="InterPro" id="IPR026983">
    <property type="entry name" value="DHC"/>
</dbReference>
<dbReference type="Pfam" id="PF08385">
    <property type="entry name" value="DHC_N1"/>
    <property type="match status" value="1"/>
</dbReference>
<name>A0A0L7LVC6_OPEBR</name>
<dbReference type="Pfam" id="PF08393">
    <property type="entry name" value="DHC_N2"/>
    <property type="match status" value="1"/>
</dbReference>
<organism evidence="4 5">
    <name type="scientific">Operophtera brumata</name>
    <name type="common">Winter moth</name>
    <name type="synonym">Phalaena brumata</name>
    <dbReference type="NCBI Taxonomy" id="104452"/>
    <lineage>
        <taxon>Eukaryota</taxon>
        <taxon>Metazoa</taxon>
        <taxon>Ecdysozoa</taxon>
        <taxon>Arthropoda</taxon>
        <taxon>Hexapoda</taxon>
        <taxon>Insecta</taxon>
        <taxon>Pterygota</taxon>
        <taxon>Neoptera</taxon>
        <taxon>Endopterygota</taxon>
        <taxon>Lepidoptera</taxon>
        <taxon>Glossata</taxon>
        <taxon>Ditrysia</taxon>
        <taxon>Geometroidea</taxon>
        <taxon>Geometridae</taxon>
        <taxon>Larentiinae</taxon>
        <taxon>Operophtera</taxon>
    </lineage>
</organism>
<dbReference type="InterPro" id="IPR013594">
    <property type="entry name" value="Dynein_heavy_tail"/>
</dbReference>
<reference evidence="4 5" key="1">
    <citation type="journal article" date="2015" name="Genome Biol. Evol.">
        <title>The genome of winter moth (Operophtera brumata) provides a genomic perspective on sexual dimorphism and phenology.</title>
        <authorList>
            <person name="Derks M.F."/>
            <person name="Smit S."/>
            <person name="Salis L."/>
            <person name="Schijlen E."/>
            <person name="Bossers A."/>
            <person name="Mateman C."/>
            <person name="Pijl A.S."/>
            <person name="de Ridder D."/>
            <person name="Groenen M.A."/>
            <person name="Visser M.E."/>
            <person name="Megens H.J."/>
        </authorList>
    </citation>
    <scope>NUCLEOTIDE SEQUENCE [LARGE SCALE GENOMIC DNA]</scope>
    <source>
        <strain evidence="4">WM2013NL</strain>
        <tissue evidence="4">Head and thorax</tissue>
    </source>
</reference>
<dbReference type="GO" id="GO:0005858">
    <property type="term" value="C:axonemal dynein complex"/>
    <property type="evidence" value="ECO:0007669"/>
    <property type="project" value="TreeGrafter"/>
</dbReference>
<dbReference type="InterPro" id="IPR013602">
    <property type="entry name" value="Dynein_heavy_linker"/>
</dbReference>
<dbReference type="GO" id="GO:0051959">
    <property type="term" value="F:dynein light intermediate chain binding"/>
    <property type="evidence" value="ECO:0007669"/>
    <property type="project" value="InterPro"/>
</dbReference>